<protein>
    <submittedName>
        <fullName evidence="9">Lycopene cyclase domain-containing protein</fullName>
    </submittedName>
</protein>
<comment type="subcellular location">
    <subcellularLocation>
        <location evidence="1">Membrane</location>
        <topology evidence="1">Multi-pass membrane protein</topology>
    </subcellularLocation>
</comment>
<evidence type="ECO:0000313" key="10">
    <source>
        <dbReference type="Proteomes" id="UP000318693"/>
    </source>
</evidence>
<evidence type="ECO:0000313" key="9">
    <source>
        <dbReference type="EMBL" id="TRW43044.1"/>
    </source>
</evidence>
<feature type="transmembrane region" description="Helical" evidence="8">
    <location>
        <begin position="34"/>
        <end position="57"/>
    </location>
</feature>
<dbReference type="NCBIfam" id="TIGR03462">
    <property type="entry name" value="CarR_dom_SF"/>
    <property type="match status" value="1"/>
</dbReference>
<proteinExistence type="predicted"/>
<dbReference type="GO" id="GO:0045436">
    <property type="term" value="F:lycopene beta cyclase activity"/>
    <property type="evidence" value="ECO:0007669"/>
    <property type="project" value="UniProtKB-ARBA"/>
</dbReference>
<evidence type="ECO:0000256" key="2">
    <source>
        <dbReference type="ARBA" id="ARBA00004829"/>
    </source>
</evidence>
<dbReference type="EMBL" id="VJXR01000109">
    <property type="protein sequence ID" value="TRW43044.1"/>
    <property type="molecule type" value="Genomic_DNA"/>
</dbReference>
<evidence type="ECO:0000256" key="8">
    <source>
        <dbReference type="SAM" id="Phobius"/>
    </source>
</evidence>
<dbReference type="GO" id="GO:0016020">
    <property type="term" value="C:membrane"/>
    <property type="evidence" value="ECO:0007669"/>
    <property type="project" value="UniProtKB-SubCell"/>
</dbReference>
<organism evidence="9 10">
    <name type="scientific">Georgenia yuyongxinii</name>
    <dbReference type="NCBI Taxonomy" id="2589797"/>
    <lineage>
        <taxon>Bacteria</taxon>
        <taxon>Bacillati</taxon>
        <taxon>Actinomycetota</taxon>
        <taxon>Actinomycetes</taxon>
        <taxon>Micrococcales</taxon>
        <taxon>Bogoriellaceae</taxon>
        <taxon>Georgenia</taxon>
    </lineage>
</organism>
<dbReference type="GO" id="GO:0016872">
    <property type="term" value="F:intramolecular lyase activity"/>
    <property type="evidence" value="ECO:0007669"/>
    <property type="project" value="InterPro"/>
</dbReference>
<evidence type="ECO:0000256" key="4">
    <source>
        <dbReference type="ARBA" id="ARBA00022746"/>
    </source>
</evidence>
<comment type="pathway">
    <text evidence="2">Carotenoid biosynthesis.</text>
</comment>
<evidence type="ECO:0000256" key="3">
    <source>
        <dbReference type="ARBA" id="ARBA00022692"/>
    </source>
</evidence>
<feature type="transmembrane region" description="Helical" evidence="8">
    <location>
        <begin position="79"/>
        <end position="100"/>
    </location>
</feature>
<keyword evidence="6 8" id="KW-0472">Membrane</keyword>
<keyword evidence="4" id="KW-0125">Carotenoid biosynthesis</keyword>
<dbReference type="GO" id="GO:0016117">
    <property type="term" value="P:carotenoid biosynthetic process"/>
    <property type="evidence" value="ECO:0007669"/>
    <property type="project" value="UniProtKB-KW"/>
</dbReference>
<gene>
    <name evidence="9" type="ORF">FJ693_19190</name>
</gene>
<keyword evidence="5 8" id="KW-1133">Transmembrane helix</keyword>
<dbReference type="RefSeq" id="WP_143420039.1">
    <property type="nucleotide sequence ID" value="NZ_VJXR01000109.1"/>
</dbReference>
<name>A0A552WK35_9MICO</name>
<keyword evidence="10" id="KW-1185">Reference proteome</keyword>
<comment type="caution">
    <text evidence="9">The sequence shown here is derived from an EMBL/GenBank/DDBJ whole genome shotgun (WGS) entry which is preliminary data.</text>
</comment>
<dbReference type="Proteomes" id="UP000318693">
    <property type="component" value="Unassembled WGS sequence"/>
</dbReference>
<dbReference type="AlphaFoldDB" id="A0A552WK35"/>
<evidence type="ECO:0000256" key="5">
    <source>
        <dbReference type="ARBA" id="ARBA00022989"/>
    </source>
</evidence>
<evidence type="ECO:0000256" key="6">
    <source>
        <dbReference type="ARBA" id="ARBA00023136"/>
    </source>
</evidence>
<keyword evidence="7" id="KW-0413">Isomerase</keyword>
<evidence type="ECO:0000256" key="7">
    <source>
        <dbReference type="ARBA" id="ARBA00023235"/>
    </source>
</evidence>
<dbReference type="InterPro" id="IPR017825">
    <property type="entry name" value="Lycopene_cyclase_dom"/>
</dbReference>
<keyword evidence="3 8" id="KW-0812">Transmembrane</keyword>
<accession>A0A552WK35</accession>
<sequence length="120" mass="13001">MMLYLGTLVVSLAGMVVLDRRYRLVLWADARRGAVVLAAGTAFFLVWDVAAIAAGFYRRGDSAAMTGAMLAPELPLEELFFIVFLAYLTLVLHGLVTVAARARARTARTRASARIGEAAR</sequence>
<reference evidence="9 10" key="1">
    <citation type="submission" date="2019-07" db="EMBL/GenBank/DDBJ databases">
        <title>Georgenia wutianyii sp. nov. and Georgenia *** sp. nov. isolated from plateau pika (Ochotona curzoniae) in the Qinghai-Tibet plateau of China.</title>
        <authorList>
            <person name="Tian Z."/>
        </authorList>
    </citation>
    <scope>NUCLEOTIDE SEQUENCE [LARGE SCALE GENOMIC DNA]</scope>
    <source>
        <strain evidence="9 10">Z446</strain>
    </source>
</reference>
<evidence type="ECO:0000256" key="1">
    <source>
        <dbReference type="ARBA" id="ARBA00004141"/>
    </source>
</evidence>